<reference evidence="3" key="1">
    <citation type="submission" date="2025-08" db="UniProtKB">
        <authorList>
            <consortium name="RefSeq"/>
        </authorList>
    </citation>
    <scope>IDENTIFICATION</scope>
</reference>
<sequence length="195" mass="22115">MEDNIQSETVDDLNLPSDEEYDEEVKSDGDDGEEIRGPSPPPKASTSRSTKRPIETKKKVRSAKLLRKERDEVEIEMMKSLQGSLERATAGPITALDKKEEPDSDLKAFSQLMLYSLKDMNKYTQSIAKHEIQNIIFKAQMGTLGRLQSQEFRGQRQSAYTCSYPPKAQTEGQLYDTTNPPSQMSFVESMNFHNL</sequence>
<dbReference type="GeneID" id="106809401"/>
<gene>
    <name evidence="3" type="primary">LOC106809401</name>
</gene>
<keyword evidence="2" id="KW-1185">Reference proteome</keyword>
<feature type="compositionally biased region" description="Acidic residues" evidence="1">
    <location>
        <begin position="1"/>
        <end position="23"/>
    </location>
</feature>
<feature type="region of interest" description="Disordered" evidence="1">
    <location>
        <begin position="1"/>
        <end position="63"/>
    </location>
</feature>
<evidence type="ECO:0000313" key="3">
    <source>
        <dbReference type="RefSeq" id="XP_014667954.1"/>
    </source>
</evidence>
<dbReference type="Proteomes" id="UP000695022">
    <property type="component" value="Unplaced"/>
</dbReference>
<accession>A0ABM1E6Y3</accession>
<proteinExistence type="predicted"/>
<organism evidence="2 3">
    <name type="scientific">Priapulus caudatus</name>
    <name type="common">Priapulid worm</name>
    <dbReference type="NCBI Taxonomy" id="37621"/>
    <lineage>
        <taxon>Eukaryota</taxon>
        <taxon>Metazoa</taxon>
        <taxon>Ecdysozoa</taxon>
        <taxon>Scalidophora</taxon>
        <taxon>Priapulida</taxon>
        <taxon>Priapulimorpha</taxon>
        <taxon>Priapulimorphida</taxon>
        <taxon>Priapulidae</taxon>
        <taxon>Priapulus</taxon>
    </lineage>
</organism>
<dbReference type="RefSeq" id="XP_014667954.1">
    <property type="nucleotide sequence ID" value="XM_014812468.1"/>
</dbReference>
<evidence type="ECO:0000256" key="1">
    <source>
        <dbReference type="SAM" id="MobiDB-lite"/>
    </source>
</evidence>
<name>A0ABM1E6Y3_PRICU</name>
<evidence type="ECO:0000313" key="2">
    <source>
        <dbReference type="Proteomes" id="UP000695022"/>
    </source>
</evidence>
<protein>
    <submittedName>
        <fullName evidence="3">Uncharacterized protein LOC106809401</fullName>
    </submittedName>
</protein>